<reference evidence="1 2" key="1">
    <citation type="submission" date="2019-02" db="EMBL/GenBank/DDBJ databases">
        <title>Genome of a new Bacteroidetes strain.</title>
        <authorList>
            <person name="Pitt A."/>
        </authorList>
    </citation>
    <scope>NUCLEOTIDE SEQUENCE [LARGE SCALE GENOMIC DNA]</scope>
    <source>
        <strain evidence="1 2">103A-SOEBACH</strain>
    </source>
</reference>
<keyword evidence="2" id="KW-1185">Reference proteome</keyword>
<comment type="caution">
    <text evidence="1">The sequence shown here is derived from an EMBL/GenBank/DDBJ whole genome shotgun (WGS) entry which is preliminary data.</text>
</comment>
<dbReference type="Proteomes" id="UP000293583">
    <property type="component" value="Unassembled WGS sequence"/>
</dbReference>
<dbReference type="OrthoDB" id="644207at2"/>
<dbReference type="RefSeq" id="WP_130922462.1">
    <property type="nucleotide sequence ID" value="NZ_SEWY01000001.1"/>
</dbReference>
<name>A0A4Q9BGW7_9BACT</name>
<gene>
    <name evidence="1" type="ORF">EWU20_01550</name>
</gene>
<accession>A0A4Q9BGW7</accession>
<organism evidence="1 2">
    <name type="scientific">Aquirufa antheringensis</name>
    <dbReference type="NCBI Taxonomy" id="2516559"/>
    <lineage>
        <taxon>Bacteria</taxon>
        <taxon>Pseudomonadati</taxon>
        <taxon>Bacteroidota</taxon>
        <taxon>Cytophagia</taxon>
        <taxon>Cytophagales</taxon>
        <taxon>Flectobacillaceae</taxon>
        <taxon>Aquirufa</taxon>
    </lineage>
</organism>
<proteinExistence type="predicted"/>
<protein>
    <recommendedName>
        <fullName evidence="3">Peptidase S74 domain-containing protein</fullName>
    </recommendedName>
</protein>
<evidence type="ECO:0000313" key="2">
    <source>
        <dbReference type="Proteomes" id="UP000293583"/>
    </source>
</evidence>
<dbReference type="EMBL" id="SEWY01000001">
    <property type="protein sequence ID" value="TBH75286.1"/>
    <property type="molecule type" value="Genomic_DNA"/>
</dbReference>
<sequence length="2647" mass="261839">MKKISILITFILISFVGFSQTKGISYQAVIIDPNPIQIPGSDVSAQPYVSKEVWIRFGIYAGTTLQYEELHKTKTDEYGLVNLIIGGGVNTGKAGTFTSLSWDGVTKNIITNVSFDQGGRYTEVSNQKLSYTPYTLLAETAVKLAGVLPIASGGTGATNAIAARTNLGLGNVDNTADIDKPVSTATLAILDVKESVANKSTNIIADSASSVKYPSVKAIKEYIDNRNSVMAQQAQQANRANLAAKATALETPRTINGIAFDGTTNITIPVGVTPPDADATTKGLVKLAGDLTGTADAPAIAIGAVSTGKLADGAVTDAKIASVSGSKVTGNITGNAANITGMLAVSNGGTGATTPSGALTNLGAEAVANKSTDLSADANSTQKYPSVKLIKDYVDTRVAAAGVSDGSITSAKIADATIVSADIASNAGITNAQLANSSLTLGTTNIALGGTATSLSGLSSVTATGFTGALTGNATTATLADAATKLAATKNINGVAFDGSADITVTADATTLTGIVPITKGGTGSSTKNFVDLTTAQTIAGQKTFSEDSYFNGVRIGKGASNNIQNTAIGYTALGSNTTGEGNTAIGFQGQMSGTSGSSNTSLGFAALIDNTTSSGNTAIGYQALQKNTGDNNIAIGTNTMYLALNSTRNIVVGSNALETNANGAANNIIMGVNSMRVATSASENVAIGNEAGSTFTNETRNTLLGASTNISAGVSNATAIGYGAIADASNKIQLGNANVTAVNTSGTITAAGFSGPLTGNVTGNASTATLANNISATANTSLTSLANLTTVGTITSGIWSATTIDVAHGGTGATSLTGLVKGNGTGAFSAAVAGVDFETAIAASTQTPTAQYWRGDKTWQTLTTDVVPELTNNQYFTKSRVLGTELANLLPAHGVISTTDNVSVGFNKLLGNQLMNLSTGVFTFTGITVTGATTFNVGSAEGYIVDNTTDIEHPSMKYLEFAGATGLSTPYLASHTMTYLYLDPTGALQMSGTELTPTQRRQNILLGKLGHPDHTNIISYYVQPDVLQSPLSQLRDVWQPIRLVNDGFTATANGANLNFNTTAGTLFGLGIGYGANPNSPSSLAIAAKTPVTFQYRTRNGGVNTDVTLIDPTKYDNAGTLTTVAGTGAHATNQRIFLLQNGKIRVQYGQTDYTTFANAIAGIQSESFSTYAGIKDYGILIGILTVRKDAINLSDPAKAQFFNVTKFGETIGATSGTVTSDLQQSYNNGAQIITNSTIGAFDIRRGSAADTDNVLVLQNGAGTPVLTINGAGTITSGTWSGTAISVANGGTGTTTASGALINLGAEAIANKSTDLSADANSTSKYPSVKLIKDYVDTRVASAGVSDGSITSAKIADATIVSGDIAANAGITNGQLANSTTILGSTTMTLGGTVTSVTGLTSLEATTLTGTLSGTANAGTLTGTTLASNVVNSSLTSVGTITSGIWSGTAIAIANGGTGSTTKNFVDLTTAQTIAGAKTFSNQLTVPSIVLNNGAAIWEFGAGVGSTGISLLQGGCCGRLMMDDNGRLALGANYAPTTFQFDVQGNARFTQDVTAPNFLGNATTATTAGNITATSNTTLTSLTNLATVGTITSGTWSASTIDIAKGGTGATTAADARANLGLVIGTNVQAPLTAGSGISIASGTISATGLTTSNLSSTAGITNGQLANSTIQLGSTTMTLGGTVTSVTGLTSLAATTLTGTLSGTAAALTTGRTISTTGDITYTSGIFDGSSNVTGSATLTNTTVTPGSYGSTTAIPTFTVDSKGRLTAAGTASIIAEAGTLSGTTLASNVVTSSLTGVGTITSGVWSGTEVAIAKGGTGATTAAGARTNLGLVIGTDVQAPLTAGSGISIASGTISATGLTTSNLSSTAGITVGQLATSTTTLGSTTMTLGGTVTSVTGLVSVSSTDFTGALTGNASTATKLATGRTIALTGDVTYTSPAFDGSGNVTAAATLTNTTVTAGSFGSTTAIPTFTVDAKGRLTAAGSAAIIADAGTLSGTSLKATVTGSSLTSVGTITVGTWSATVIGSNVGGAGSINGLLKANGSGVVSAAVAGTDYFNPNGSNIKIGYAAGGGTQGAHSIAIGSNAAQSNTQAEAAVAIGYAAGQNGQGANSVAIGAFAGNTQAANSIALNASGVNLNPASSGFYVDPVNNASTSSFLFYNPTSKEITYNAIPTLNQNTTGNATTATTAGNITATSNTTLTSLVNLATVGTITTGTWSATTIDVAHGGTGVTSSTGSGSLVLNTSPTLVIPNLGTPSFVTLTNGTGLPISTGVSGLGTDVASFLATPTSANLIAAVTGETGTGALVFANTPTLVTPVIGAATGTSLNLTGNLSAAAGTFSSTLTAGASTLASAAVTGDLAVNTNKFTVAGASGNTLVAGTLGVTGATTLTGAATISNTTISNSTTSGALVVGGGAGIAGAIYAGSVQNTPIGSTTASTGAFTTLAASGATTLGGTLGVTGVTTLSGTSAHAGAATFSSTVNVTGATTLTSLTASGNSTLTTLTTTGAATFSSTVTIPTGAGLNKVLTSDASGGATWNANPNAAFKLVTTATYTVSATDDKYVVYTNAGTGTISLPAITSTMSGKEVIVKNISNFSVTINANGSQKIIADFANNAATSATLGVEASNNWVKLIADGTNSQWILFRALF</sequence>
<evidence type="ECO:0000313" key="1">
    <source>
        <dbReference type="EMBL" id="TBH75286.1"/>
    </source>
</evidence>
<evidence type="ECO:0008006" key="3">
    <source>
        <dbReference type="Google" id="ProtNLM"/>
    </source>
</evidence>